<sequence>MISAQFFIVILASLAFSAFATPITPFKSDMTYAFSKDIDWSDGKIYDSNGNVAITTKMCGGVITYIVNNTAQAFFKTPPRNCDKNVVAQDEDKTTLTLHYQSIKYTLYAWTVTRADGTNFEWLPFSPSTIGINSVEGSVSLYGQPKKESSRIFMWKPDGFPQGVISGDAYSFNVEAPGADRISLWETLELLYLLVARNRDCPYAV</sequence>
<dbReference type="InParanoid" id="F4RIN8"/>
<evidence type="ECO:0000256" key="1">
    <source>
        <dbReference type="SAM" id="SignalP"/>
    </source>
</evidence>
<dbReference type="OrthoDB" id="2510401at2759"/>
<keyword evidence="3" id="KW-1185">Reference proteome</keyword>
<proteinExistence type="predicted"/>
<feature type="chain" id="PRO_5003315170" evidence="1">
    <location>
        <begin position="21"/>
        <end position="205"/>
    </location>
</feature>
<dbReference type="HOGENOM" id="CLU_1337777_0_0_1"/>
<organism evidence="3">
    <name type="scientific">Melampsora larici-populina (strain 98AG31 / pathotype 3-4-7)</name>
    <name type="common">Poplar leaf rust fungus</name>
    <dbReference type="NCBI Taxonomy" id="747676"/>
    <lineage>
        <taxon>Eukaryota</taxon>
        <taxon>Fungi</taxon>
        <taxon>Dikarya</taxon>
        <taxon>Basidiomycota</taxon>
        <taxon>Pucciniomycotina</taxon>
        <taxon>Pucciniomycetes</taxon>
        <taxon>Pucciniales</taxon>
        <taxon>Melampsoraceae</taxon>
        <taxon>Melampsora</taxon>
    </lineage>
</organism>
<dbReference type="Proteomes" id="UP000001072">
    <property type="component" value="Unassembled WGS sequence"/>
</dbReference>
<dbReference type="KEGG" id="mlr:MELLADRAFT_105573"/>
<gene>
    <name evidence="2" type="ORF">MELLADRAFT_105573</name>
</gene>
<dbReference type="EMBL" id="GL883103">
    <property type="protein sequence ID" value="EGG07597.1"/>
    <property type="molecule type" value="Genomic_DNA"/>
</dbReference>
<dbReference type="AlphaFoldDB" id="F4RIN8"/>
<keyword evidence="1" id="KW-0732">Signal</keyword>
<feature type="signal peptide" evidence="1">
    <location>
        <begin position="1"/>
        <end position="20"/>
    </location>
</feature>
<name>F4RIN8_MELLP</name>
<protein>
    <submittedName>
        <fullName evidence="2">Secreted protein</fullName>
    </submittedName>
</protein>
<dbReference type="GeneID" id="18922652"/>
<evidence type="ECO:0000313" key="3">
    <source>
        <dbReference type="Proteomes" id="UP000001072"/>
    </source>
</evidence>
<reference evidence="3" key="1">
    <citation type="journal article" date="2011" name="Proc. Natl. Acad. Sci. U.S.A.">
        <title>Obligate biotrophy features unraveled by the genomic analysis of rust fungi.</title>
        <authorList>
            <person name="Duplessis S."/>
            <person name="Cuomo C.A."/>
            <person name="Lin Y.-C."/>
            <person name="Aerts A."/>
            <person name="Tisserant E."/>
            <person name="Veneault-Fourrey C."/>
            <person name="Joly D.L."/>
            <person name="Hacquard S."/>
            <person name="Amselem J."/>
            <person name="Cantarel B.L."/>
            <person name="Chiu R."/>
            <person name="Coutinho P.M."/>
            <person name="Feau N."/>
            <person name="Field M."/>
            <person name="Frey P."/>
            <person name="Gelhaye E."/>
            <person name="Goldberg J."/>
            <person name="Grabherr M.G."/>
            <person name="Kodira C.D."/>
            <person name="Kohler A."/>
            <person name="Kuees U."/>
            <person name="Lindquist E.A."/>
            <person name="Lucas S.M."/>
            <person name="Mago R."/>
            <person name="Mauceli E."/>
            <person name="Morin E."/>
            <person name="Murat C."/>
            <person name="Pangilinan J.L."/>
            <person name="Park R."/>
            <person name="Pearson M."/>
            <person name="Quesneville H."/>
            <person name="Rouhier N."/>
            <person name="Sakthikumar S."/>
            <person name="Salamov A.A."/>
            <person name="Schmutz J."/>
            <person name="Selles B."/>
            <person name="Shapiro H."/>
            <person name="Tanguay P."/>
            <person name="Tuskan G.A."/>
            <person name="Henrissat B."/>
            <person name="Van de Peer Y."/>
            <person name="Rouze P."/>
            <person name="Ellis J.G."/>
            <person name="Dodds P.N."/>
            <person name="Schein J.E."/>
            <person name="Zhong S."/>
            <person name="Hamelin R.C."/>
            <person name="Grigoriev I.V."/>
            <person name="Szabo L.J."/>
            <person name="Martin F."/>
        </authorList>
    </citation>
    <scope>NUCLEOTIDE SEQUENCE [LARGE SCALE GENOMIC DNA]</scope>
    <source>
        <strain evidence="3">98AG31 / pathotype 3-4-7</strain>
    </source>
</reference>
<dbReference type="RefSeq" id="XP_007408929.1">
    <property type="nucleotide sequence ID" value="XM_007408867.1"/>
</dbReference>
<dbReference type="VEuPathDB" id="FungiDB:MELLADRAFT_105573"/>
<evidence type="ECO:0000313" key="2">
    <source>
        <dbReference type="EMBL" id="EGG07597.1"/>
    </source>
</evidence>
<accession>F4RIN8</accession>